<dbReference type="EMBL" id="UFWZ01000001">
    <property type="protein sequence ID" value="SUY44918.1"/>
    <property type="molecule type" value="Genomic_DNA"/>
</dbReference>
<feature type="transmembrane region" description="Helical" evidence="1">
    <location>
        <begin position="183"/>
        <end position="205"/>
    </location>
</feature>
<keyword evidence="3" id="KW-1185">Reference proteome</keyword>
<organism evidence="2 3">
    <name type="scientific">Clostridium putrefaciens</name>
    <dbReference type="NCBI Taxonomy" id="99675"/>
    <lineage>
        <taxon>Bacteria</taxon>
        <taxon>Bacillati</taxon>
        <taxon>Bacillota</taxon>
        <taxon>Clostridia</taxon>
        <taxon>Eubacteriales</taxon>
        <taxon>Clostridiaceae</taxon>
        <taxon>Clostridium</taxon>
    </lineage>
</organism>
<feature type="transmembrane region" description="Helical" evidence="1">
    <location>
        <begin position="154"/>
        <end position="171"/>
    </location>
</feature>
<protein>
    <submittedName>
        <fullName evidence="2">Uncharacterized protein</fullName>
    </submittedName>
</protein>
<proteinExistence type="predicted"/>
<keyword evidence="1" id="KW-1133">Transmembrane helix</keyword>
<feature type="transmembrane region" description="Helical" evidence="1">
    <location>
        <begin position="58"/>
        <end position="77"/>
    </location>
</feature>
<evidence type="ECO:0000256" key="1">
    <source>
        <dbReference type="SAM" id="Phobius"/>
    </source>
</evidence>
<sequence length="217" mass="25277">MSKENDFLNIYLSLPEAKLMRKHILTTVIIINVFLSGGLDSLYKSILFMPMPHNIKVIMYYSLFIFDIISLIFILLIKKLDFLFHLYTAISYSTISILFLYMSMKAFYYEFNNPINIIAIIASLMIYILCIYLLFKSIKNKLKNNIVRKPLNKAFVRSIISSFVIFGMYSSKNIDNSLFDACSYLILSCSTAAFSPGFHQFYLRLKYIKLNKIKKTS</sequence>
<dbReference type="Proteomes" id="UP000254664">
    <property type="component" value="Unassembled WGS sequence"/>
</dbReference>
<reference evidence="2 3" key="1">
    <citation type="submission" date="2018-06" db="EMBL/GenBank/DDBJ databases">
        <authorList>
            <consortium name="Pathogen Informatics"/>
            <person name="Doyle S."/>
        </authorList>
    </citation>
    <scope>NUCLEOTIDE SEQUENCE [LARGE SCALE GENOMIC DNA]</scope>
    <source>
        <strain evidence="2 3">NCTC9836</strain>
    </source>
</reference>
<keyword evidence="1" id="KW-0472">Membrane</keyword>
<keyword evidence="1" id="KW-0812">Transmembrane</keyword>
<evidence type="ECO:0000313" key="3">
    <source>
        <dbReference type="Proteomes" id="UP000254664"/>
    </source>
</evidence>
<gene>
    <name evidence="2" type="ORF">NCTC9836_00061</name>
</gene>
<dbReference type="RefSeq" id="WP_115639968.1">
    <property type="nucleotide sequence ID" value="NZ_UFWZ01000001.1"/>
</dbReference>
<feature type="transmembrane region" description="Helical" evidence="1">
    <location>
        <begin position="24"/>
        <end position="46"/>
    </location>
</feature>
<evidence type="ECO:0000313" key="2">
    <source>
        <dbReference type="EMBL" id="SUY44918.1"/>
    </source>
</evidence>
<feature type="transmembrane region" description="Helical" evidence="1">
    <location>
        <begin position="115"/>
        <end position="134"/>
    </location>
</feature>
<accession>A0A381J609</accession>
<name>A0A381J609_9CLOT</name>
<feature type="transmembrane region" description="Helical" evidence="1">
    <location>
        <begin position="84"/>
        <end position="103"/>
    </location>
</feature>
<dbReference type="AlphaFoldDB" id="A0A381J609"/>